<reference evidence="2 3" key="1">
    <citation type="journal article" date="2014" name="Nat. Genet.">
        <title>Genome sequence of the hot pepper provides insights into the evolution of pungency in Capsicum species.</title>
        <authorList>
            <person name="Kim S."/>
            <person name="Park M."/>
            <person name="Yeom S.I."/>
            <person name="Kim Y.M."/>
            <person name="Lee J.M."/>
            <person name="Lee H.A."/>
            <person name="Seo E."/>
            <person name="Choi J."/>
            <person name="Cheong K."/>
            <person name="Kim K.T."/>
            <person name="Jung K."/>
            <person name="Lee G.W."/>
            <person name="Oh S.K."/>
            <person name="Bae C."/>
            <person name="Kim S.B."/>
            <person name="Lee H.Y."/>
            <person name="Kim S.Y."/>
            <person name="Kim M.S."/>
            <person name="Kang B.C."/>
            <person name="Jo Y.D."/>
            <person name="Yang H.B."/>
            <person name="Jeong H.J."/>
            <person name="Kang W.H."/>
            <person name="Kwon J.K."/>
            <person name="Shin C."/>
            <person name="Lim J.Y."/>
            <person name="Park J.H."/>
            <person name="Huh J.H."/>
            <person name="Kim J.S."/>
            <person name="Kim B.D."/>
            <person name="Cohen O."/>
            <person name="Paran I."/>
            <person name="Suh M.C."/>
            <person name="Lee S.B."/>
            <person name="Kim Y.K."/>
            <person name="Shin Y."/>
            <person name="Noh S.J."/>
            <person name="Park J."/>
            <person name="Seo Y.S."/>
            <person name="Kwon S.Y."/>
            <person name="Kim H.A."/>
            <person name="Park J.M."/>
            <person name="Kim H.J."/>
            <person name="Choi S.B."/>
            <person name="Bosland P.W."/>
            <person name="Reeves G."/>
            <person name="Jo S.H."/>
            <person name="Lee B.W."/>
            <person name="Cho H.T."/>
            <person name="Choi H.S."/>
            <person name="Lee M.S."/>
            <person name="Yu Y."/>
            <person name="Do Choi Y."/>
            <person name="Park B.S."/>
            <person name="van Deynze A."/>
            <person name="Ashrafi H."/>
            <person name="Hill T."/>
            <person name="Kim W.T."/>
            <person name="Pai H.S."/>
            <person name="Ahn H.K."/>
            <person name="Yeam I."/>
            <person name="Giovannoni J.J."/>
            <person name="Rose J.K."/>
            <person name="Sorensen I."/>
            <person name="Lee S.J."/>
            <person name="Kim R.W."/>
            <person name="Choi I.Y."/>
            <person name="Choi B.S."/>
            <person name="Lim J.S."/>
            <person name="Lee Y.H."/>
            <person name="Choi D."/>
        </authorList>
    </citation>
    <scope>NUCLEOTIDE SEQUENCE [LARGE SCALE GENOMIC DNA]</scope>
    <source>
        <strain evidence="3">cv. CM334</strain>
    </source>
</reference>
<dbReference type="SUPFAM" id="SSF54197">
    <property type="entry name" value="HIT-like"/>
    <property type="match status" value="1"/>
</dbReference>
<dbReference type="GO" id="GO:0006790">
    <property type="term" value="P:sulfur compound metabolic process"/>
    <property type="evidence" value="ECO:0000318"/>
    <property type="project" value="GO_Central"/>
</dbReference>
<reference evidence="2 3" key="2">
    <citation type="journal article" date="2017" name="Genome Biol.">
        <title>New reference genome sequences of hot pepper reveal the massive evolution of plant disease-resistance genes by retroduplication.</title>
        <authorList>
            <person name="Kim S."/>
            <person name="Park J."/>
            <person name="Yeom S.I."/>
            <person name="Kim Y.M."/>
            <person name="Seo E."/>
            <person name="Kim K.T."/>
            <person name="Kim M.S."/>
            <person name="Lee J.M."/>
            <person name="Cheong K."/>
            <person name="Shin H.S."/>
            <person name="Kim S.B."/>
            <person name="Han K."/>
            <person name="Lee J."/>
            <person name="Park M."/>
            <person name="Lee H.A."/>
            <person name="Lee H.Y."/>
            <person name="Lee Y."/>
            <person name="Oh S."/>
            <person name="Lee J.H."/>
            <person name="Choi E."/>
            <person name="Choi E."/>
            <person name="Lee S.E."/>
            <person name="Jeon J."/>
            <person name="Kim H."/>
            <person name="Choi G."/>
            <person name="Song H."/>
            <person name="Lee J."/>
            <person name="Lee S.C."/>
            <person name="Kwon J.K."/>
            <person name="Lee H.Y."/>
            <person name="Koo N."/>
            <person name="Hong Y."/>
            <person name="Kim R.W."/>
            <person name="Kang W.H."/>
            <person name="Huh J.H."/>
            <person name="Kang B.C."/>
            <person name="Yang T.J."/>
            <person name="Lee Y.H."/>
            <person name="Bennetzen J.L."/>
            <person name="Choi D."/>
        </authorList>
    </citation>
    <scope>NUCLEOTIDE SEQUENCE [LARGE SCALE GENOMIC DNA]</scope>
    <source>
        <strain evidence="3">cv. CM334</strain>
    </source>
</reference>
<dbReference type="STRING" id="4072.A0A2G2ZID4"/>
<evidence type="ECO:0000313" key="3">
    <source>
        <dbReference type="Proteomes" id="UP000222542"/>
    </source>
</evidence>
<dbReference type="Pfam" id="PF01230">
    <property type="entry name" value="HIT"/>
    <property type="match status" value="1"/>
</dbReference>
<dbReference type="GO" id="GO:0005737">
    <property type="term" value="C:cytoplasm"/>
    <property type="evidence" value="ECO:0000318"/>
    <property type="project" value="GO_Central"/>
</dbReference>
<dbReference type="Proteomes" id="UP000222542">
    <property type="component" value="Unassembled WGS sequence"/>
</dbReference>
<protein>
    <submittedName>
        <fullName evidence="2">HIT-like protein</fullName>
    </submittedName>
</protein>
<organism evidence="2 3">
    <name type="scientific">Capsicum annuum</name>
    <name type="common">Capsicum pepper</name>
    <dbReference type="NCBI Taxonomy" id="4072"/>
    <lineage>
        <taxon>Eukaryota</taxon>
        <taxon>Viridiplantae</taxon>
        <taxon>Streptophyta</taxon>
        <taxon>Embryophyta</taxon>
        <taxon>Tracheophyta</taxon>
        <taxon>Spermatophyta</taxon>
        <taxon>Magnoliopsida</taxon>
        <taxon>eudicotyledons</taxon>
        <taxon>Gunneridae</taxon>
        <taxon>Pentapetalae</taxon>
        <taxon>asterids</taxon>
        <taxon>lamiids</taxon>
        <taxon>Solanales</taxon>
        <taxon>Solanaceae</taxon>
        <taxon>Solanoideae</taxon>
        <taxon>Capsiceae</taxon>
        <taxon>Capsicum</taxon>
    </lineage>
</organism>
<dbReference type="Gramene" id="PHT81733">
    <property type="protein sequence ID" value="PHT81733"/>
    <property type="gene ID" value="T459_14748"/>
</dbReference>
<dbReference type="AlphaFoldDB" id="A0A2G2ZID4"/>
<dbReference type="PANTHER" id="PTHR23089">
    <property type="entry name" value="HISTIDINE TRIAD HIT PROTEIN"/>
    <property type="match status" value="1"/>
</dbReference>
<evidence type="ECO:0000259" key="1">
    <source>
        <dbReference type="Pfam" id="PF01230"/>
    </source>
</evidence>
<accession>A0A2G2ZID4</accession>
<keyword evidence="3" id="KW-1185">Reference proteome</keyword>
<dbReference type="GO" id="GO:0009150">
    <property type="term" value="P:purine ribonucleotide metabolic process"/>
    <property type="evidence" value="ECO:0000318"/>
    <property type="project" value="GO_Central"/>
</dbReference>
<dbReference type="Gene3D" id="3.30.428.10">
    <property type="entry name" value="HIT-like"/>
    <property type="match status" value="1"/>
</dbReference>
<dbReference type="EMBL" id="AYRZ02000005">
    <property type="protein sequence ID" value="PHT81733.1"/>
    <property type="molecule type" value="Genomic_DNA"/>
</dbReference>
<dbReference type="GO" id="GO:0047627">
    <property type="term" value="F:adenylylsulfatase activity"/>
    <property type="evidence" value="ECO:0000318"/>
    <property type="project" value="GO_Central"/>
</dbReference>
<name>A0A2G2ZID4_CAPAN</name>
<evidence type="ECO:0000313" key="2">
    <source>
        <dbReference type="EMBL" id="PHT81733.1"/>
    </source>
</evidence>
<dbReference type="SMR" id="A0A2G2ZID4"/>
<gene>
    <name evidence="2" type="ORF">T459_14748</name>
</gene>
<comment type="caution">
    <text evidence="2">The sequence shown here is derived from an EMBL/GenBank/DDBJ whole genome shotgun (WGS) entry which is preliminary data.</text>
</comment>
<feature type="domain" description="HIT" evidence="1">
    <location>
        <begin position="25"/>
        <end position="59"/>
    </location>
</feature>
<sequence>MASEKEAALLVVPSDAPTIFDKFIKKEIPADIVYEDDKVLAFRDINPQALMHILLIPKLPARFLVNFFTQQSLLPKRRVFSRMDLDLYQ</sequence>
<dbReference type="InterPro" id="IPR036265">
    <property type="entry name" value="HIT-like_sf"/>
</dbReference>
<proteinExistence type="predicted"/>
<dbReference type="InterPro" id="IPR011146">
    <property type="entry name" value="HIT-like"/>
</dbReference>
<dbReference type="PRINTS" id="PR00332">
    <property type="entry name" value="HISTRIAD"/>
</dbReference>
<dbReference type="InterPro" id="IPR001310">
    <property type="entry name" value="Histidine_triad_HIT"/>
</dbReference>